<proteinExistence type="predicted"/>
<dbReference type="InterPro" id="IPR017926">
    <property type="entry name" value="GATASE"/>
</dbReference>
<organism evidence="2 3">
    <name type="scientific">Litorihabitans aurantiacus</name>
    <dbReference type="NCBI Taxonomy" id="1930061"/>
    <lineage>
        <taxon>Bacteria</taxon>
        <taxon>Bacillati</taxon>
        <taxon>Actinomycetota</taxon>
        <taxon>Actinomycetes</taxon>
        <taxon>Micrococcales</taxon>
        <taxon>Beutenbergiaceae</taxon>
        <taxon>Litorihabitans</taxon>
    </lineage>
</organism>
<dbReference type="InterPro" id="IPR044992">
    <property type="entry name" value="ChyE-like"/>
</dbReference>
<dbReference type="PANTHER" id="PTHR42695">
    <property type="entry name" value="GLUTAMINE AMIDOTRANSFERASE YLR126C-RELATED"/>
    <property type="match status" value="1"/>
</dbReference>
<gene>
    <name evidence="2" type="ORF">GCM10025875_25050</name>
</gene>
<dbReference type="RefSeq" id="WP_284251194.1">
    <property type="nucleotide sequence ID" value="NZ_BSUM01000001.1"/>
</dbReference>
<accession>A0AA38CQT8</accession>
<name>A0AA38CQT8_9MICO</name>
<dbReference type="EMBL" id="BSUM01000001">
    <property type="protein sequence ID" value="GMA32513.1"/>
    <property type="molecule type" value="Genomic_DNA"/>
</dbReference>
<comment type="caution">
    <text evidence="2">The sequence shown here is derived from an EMBL/GenBank/DDBJ whole genome shotgun (WGS) entry which is preliminary data.</text>
</comment>
<dbReference type="InterPro" id="IPR029062">
    <property type="entry name" value="Class_I_gatase-like"/>
</dbReference>
<reference evidence="2" key="1">
    <citation type="journal article" date="2014" name="Int. J. Syst. Evol. Microbiol.">
        <title>Complete genome sequence of Corynebacterium casei LMG S-19264T (=DSM 44701T), isolated from a smear-ripened cheese.</title>
        <authorList>
            <consortium name="US DOE Joint Genome Institute (JGI-PGF)"/>
            <person name="Walter F."/>
            <person name="Albersmeier A."/>
            <person name="Kalinowski J."/>
            <person name="Ruckert C."/>
        </authorList>
    </citation>
    <scope>NUCLEOTIDE SEQUENCE</scope>
    <source>
        <strain evidence="2">NBRC 112290</strain>
    </source>
</reference>
<feature type="domain" description="Glutamine amidotransferase" evidence="1">
    <location>
        <begin position="32"/>
        <end position="193"/>
    </location>
</feature>
<evidence type="ECO:0000313" key="3">
    <source>
        <dbReference type="Proteomes" id="UP001157161"/>
    </source>
</evidence>
<dbReference type="AlphaFoldDB" id="A0AA38CQT8"/>
<dbReference type="Gene3D" id="3.40.50.880">
    <property type="match status" value="1"/>
</dbReference>
<reference evidence="2" key="2">
    <citation type="submission" date="2023-02" db="EMBL/GenBank/DDBJ databases">
        <authorList>
            <person name="Sun Q."/>
            <person name="Mori K."/>
        </authorList>
    </citation>
    <scope>NUCLEOTIDE SEQUENCE</scope>
    <source>
        <strain evidence="2">NBRC 112290</strain>
    </source>
</reference>
<protein>
    <submittedName>
        <fullName evidence="2">GMP synthase</fullName>
    </submittedName>
</protein>
<dbReference type="PANTHER" id="PTHR42695:SF5">
    <property type="entry name" value="GLUTAMINE AMIDOTRANSFERASE YLR126C-RELATED"/>
    <property type="match status" value="1"/>
</dbReference>
<dbReference type="GO" id="GO:0005829">
    <property type="term" value="C:cytosol"/>
    <property type="evidence" value="ECO:0007669"/>
    <property type="project" value="TreeGrafter"/>
</dbReference>
<evidence type="ECO:0000313" key="2">
    <source>
        <dbReference type="EMBL" id="GMA32513.1"/>
    </source>
</evidence>
<sequence length="251" mass="26406">MTIAPVPPTFDARRSGPSALVLRHDAGIGLGNVATTLASRGYAVTTVDTPTGDVAGVDPLAWDVVVALGGEEGAYETERYPYLAREIDLLAARAEARRPILGICLGAQMLAVALGARAWRGDVHEVGFVPVDLTPDGVGTPVAHVAGVPMMQWHHDTFEVPVGARLLATSPSYPQAFAVDDWLLAVQFHPEVDDAIADGWIERWADDVAHLPGVDAAALTTAKEQHLAAAQRASRAMVGAWLDGLAGTVGR</sequence>
<keyword evidence="3" id="KW-1185">Reference proteome</keyword>
<dbReference type="SUPFAM" id="SSF52317">
    <property type="entry name" value="Class I glutamine amidotransferase-like"/>
    <property type="match status" value="1"/>
</dbReference>
<dbReference type="CDD" id="cd01741">
    <property type="entry name" value="GATase1_1"/>
    <property type="match status" value="1"/>
</dbReference>
<evidence type="ECO:0000259" key="1">
    <source>
        <dbReference type="Pfam" id="PF00117"/>
    </source>
</evidence>
<dbReference type="Pfam" id="PF00117">
    <property type="entry name" value="GATase"/>
    <property type="match status" value="1"/>
</dbReference>
<dbReference type="PROSITE" id="PS51273">
    <property type="entry name" value="GATASE_TYPE_1"/>
    <property type="match status" value="1"/>
</dbReference>
<dbReference type="Proteomes" id="UP001157161">
    <property type="component" value="Unassembled WGS sequence"/>
</dbReference>